<evidence type="ECO:0000256" key="9">
    <source>
        <dbReference type="ARBA" id="ARBA00023136"/>
    </source>
</evidence>
<name>A0A6G2D6W3_STREE</name>
<evidence type="ECO:0000313" key="12">
    <source>
        <dbReference type="Proteomes" id="UP000474228"/>
    </source>
</evidence>
<comment type="subcellular location">
    <subcellularLocation>
        <location evidence="2">Membrane</location>
        <topology evidence="2">Multi-pass membrane protein</topology>
    </subcellularLocation>
</comment>
<keyword evidence="9" id="KW-0472">Membrane</keyword>
<dbReference type="SUPFAM" id="SSF47384">
    <property type="entry name" value="Homodimeric domain of signal transducing histidine kinase"/>
    <property type="match status" value="1"/>
</dbReference>
<evidence type="ECO:0000256" key="5">
    <source>
        <dbReference type="ARBA" id="ARBA00022679"/>
    </source>
</evidence>
<evidence type="ECO:0000256" key="4">
    <source>
        <dbReference type="ARBA" id="ARBA00022553"/>
    </source>
</evidence>
<dbReference type="PANTHER" id="PTHR45528">
    <property type="entry name" value="SENSOR HISTIDINE KINASE CPXA"/>
    <property type="match status" value="1"/>
</dbReference>
<gene>
    <name evidence="11" type="ORF">GM539_14720</name>
</gene>
<evidence type="ECO:0000256" key="3">
    <source>
        <dbReference type="ARBA" id="ARBA00012438"/>
    </source>
</evidence>
<reference evidence="11 12" key="1">
    <citation type="submission" date="2019-11" db="EMBL/GenBank/DDBJ databases">
        <title>Growth characteristics of pneumococcus vary with the chemical composition of the capsule and with environmental conditions.</title>
        <authorList>
            <person name="Tothpal A."/>
            <person name="Desobry K."/>
            <person name="Joshi S."/>
            <person name="Wyllie A.L."/>
            <person name="Weinberger D.M."/>
        </authorList>
    </citation>
    <scope>NUCLEOTIDE SEQUENCE [LARGE SCALE GENOMIC DNA]</scope>
    <source>
        <strain evidence="12">pnumococcus22F</strain>
    </source>
</reference>
<dbReference type="PANTHER" id="PTHR45528:SF8">
    <property type="entry name" value="HISTIDINE KINASE"/>
    <property type="match status" value="1"/>
</dbReference>
<dbReference type="EMBL" id="WNHJ01001017">
    <property type="protein sequence ID" value="MTV64584.1"/>
    <property type="molecule type" value="Genomic_DNA"/>
</dbReference>
<protein>
    <recommendedName>
        <fullName evidence="3">histidine kinase</fullName>
        <ecNumber evidence="3">2.7.13.3</ecNumber>
    </recommendedName>
</protein>
<evidence type="ECO:0000256" key="6">
    <source>
        <dbReference type="ARBA" id="ARBA00022692"/>
    </source>
</evidence>
<dbReference type="InterPro" id="IPR003661">
    <property type="entry name" value="HisK_dim/P_dom"/>
</dbReference>
<feature type="domain" description="Signal transduction histidine kinase dimerisation/phosphoacceptor" evidence="10">
    <location>
        <begin position="30"/>
        <end position="80"/>
    </location>
</feature>
<evidence type="ECO:0000259" key="10">
    <source>
        <dbReference type="Pfam" id="PF00512"/>
    </source>
</evidence>
<dbReference type="InterPro" id="IPR008358">
    <property type="entry name" value="Sig_transdc_His_kin/Pase_MprB"/>
</dbReference>
<organism evidence="11 12">
    <name type="scientific">Streptococcus pneumoniae</name>
    <dbReference type="NCBI Taxonomy" id="1313"/>
    <lineage>
        <taxon>Bacteria</taxon>
        <taxon>Bacillati</taxon>
        <taxon>Bacillota</taxon>
        <taxon>Bacilli</taxon>
        <taxon>Lactobacillales</taxon>
        <taxon>Streptococcaceae</taxon>
        <taxon>Streptococcus</taxon>
    </lineage>
</organism>
<comment type="catalytic activity">
    <reaction evidence="1">
        <text>ATP + protein L-histidine = ADP + protein N-phospho-L-histidine.</text>
        <dbReference type="EC" id="2.7.13.3"/>
    </reaction>
</comment>
<keyword evidence="5" id="KW-0808">Transferase</keyword>
<dbReference type="Pfam" id="PF00512">
    <property type="entry name" value="HisKA"/>
    <property type="match status" value="1"/>
</dbReference>
<dbReference type="InterPro" id="IPR050398">
    <property type="entry name" value="HssS/ArlS-like"/>
</dbReference>
<dbReference type="InterPro" id="IPR036097">
    <property type="entry name" value="HisK_dim/P_sf"/>
</dbReference>
<evidence type="ECO:0000256" key="2">
    <source>
        <dbReference type="ARBA" id="ARBA00004141"/>
    </source>
</evidence>
<dbReference type="Gene3D" id="1.10.287.130">
    <property type="match status" value="1"/>
</dbReference>
<dbReference type="Proteomes" id="UP000474228">
    <property type="component" value="Unassembled WGS sequence"/>
</dbReference>
<dbReference type="GO" id="GO:0000155">
    <property type="term" value="F:phosphorelay sensor kinase activity"/>
    <property type="evidence" value="ECO:0007669"/>
    <property type="project" value="InterPro"/>
</dbReference>
<evidence type="ECO:0000313" key="11">
    <source>
        <dbReference type="EMBL" id="MTV64584.1"/>
    </source>
</evidence>
<dbReference type="PRINTS" id="PR01780">
    <property type="entry name" value="LANTIREGPROT"/>
</dbReference>
<sequence>EFNDVLNSLDIMKKALSDSLRENWIKEENKRSQISALMHDLKTPVSIVQGNAELLKVTDLTDEQKDYVEYIIKNSTRISDYT</sequence>
<keyword evidence="7 11" id="KW-0418">Kinase</keyword>
<comment type="caution">
    <text evidence="11">The sequence shown here is derived from an EMBL/GenBank/DDBJ whole genome shotgun (WGS) entry which is preliminary data.</text>
</comment>
<accession>A0A6G2D6W3</accession>
<dbReference type="RefSeq" id="WP_330162944.1">
    <property type="nucleotide sequence ID" value="NZ_WNHJ01001017.1"/>
</dbReference>
<dbReference type="CDD" id="cd00082">
    <property type="entry name" value="HisKA"/>
    <property type="match status" value="1"/>
</dbReference>
<feature type="non-terminal residue" evidence="11">
    <location>
        <position position="82"/>
    </location>
</feature>
<dbReference type="AlphaFoldDB" id="A0A6G2D6W3"/>
<keyword evidence="4" id="KW-0597">Phosphoprotein</keyword>
<dbReference type="EC" id="2.7.13.3" evidence="3"/>
<evidence type="ECO:0000256" key="1">
    <source>
        <dbReference type="ARBA" id="ARBA00000085"/>
    </source>
</evidence>
<keyword evidence="6" id="KW-0812">Transmembrane</keyword>
<proteinExistence type="predicted"/>
<keyword evidence="8" id="KW-1133">Transmembrane helix</keyword>
<evidence type="ECO:0000256" key="7">
    <source>
        <dbReference type="ARBA" id="ARBA00022777"/>
    </source>
</evidence>
<dbReference type="GO" id="GO:0005886">
    <property type="term" value="C:plasma membrane"/>
    <property type="evidence" value="ECO:0007669"/>
    <property type="project" value="TreeGrafter"/>
</dbReference>
<evidence type="ECO:0000256" key="8">
    <source>
        <dbReference type="ARBA" id="ARBA00022989"/>
    </source>
</evidence>
<feature type="non-terminal residue" evidence="11">
    <location>
        <position position="1"/>
    </location>
</feature>